<keyword evidence="1" id="KW-0408">Iron</keyword>
<dbReference type="CDD" id="cd06221">
    <property type="entry name" value="sulfite_reductase_like"/>
    <property type="match status" value="1"/>
</dbReference>
<evidence type="ECO:0000259" key="2">
    <source>
        <dbReference type="PROSITE" id="PS51384"/>
    </source>
</evidence>
<dbReference type="AlphaFoldDB" id="A0A2S6N052"/>
<dbReference type="GO" id="GO:0051537">
    <property type="term" value="F:2 iron, 2 sulfur cluster binding"/>
    <property type="evidence" value="ECO:0007669"/>
    <property type="project" value="UniProtKB-KW"/>
</dbReference>
<dbReference type="GO" id="GO:0046872">
    <property type="term" value="F:metal ion binding"/>
    <property type="evidence" value="ECO:0007669"/>
    <property type="project" value="UniProtKB-KW"/>
</dbReference>
<feature type="binding site" evidence="1">
    <location>
        <position position="266"/>
    </location>
    <ligand>
        <name>[2Fe-2S] cluster</name>
        <dbReference type="ChEBI" id="CHEBI:190135"/>
    </ligand>
</feature>
<feature type="binding site" evidence="1">
    <location>
        <position position="250"/>
    </location>
    <ligand>
        <name>[2Fe-2S] cluster</name>
        <dbReference type="ChEBI" id="CHEBI:190135"/>
    </ligand>
</feature>
<sequence length="286" mass="30978">MPAITEPLAPAEGDPMLPRIVRVGKRARDHNGTVTLTLESADEMPLPTFRPGQFTMLYVFGVGEIPVSISGDAADETCLVQTVRAVGAVSQAVTELQPGDTLGLRRPFGTAWPLEDLNGRDVVIVAGGLGLAPLRSVIYHVLANRARFGNVALLYGARNPADILFRSQLEMWRKRLDVQLDVMVDHADSSWHGRVGAVTLLLPRLAVDAARATALVCGPEVMMRFVAAGLSDTGIPDSSIWVSLERNMECAIGLCGHCQVEGLFVCKDGPVLRYDRVRRLMGVKEL</sequence>
<comment type="caution">
    <text evidence="3">The sequence shown here is derived from an EMBL/GenBank/DDBJ whole genome shotgun (WGS) entry which is preliminary data.</text>
</comment>
<keyword evidence="1" id="KW-0479">Metal-binding</keyword>
<name>A0A2S6N052_RHOGL</name>
<dbReference type="InterPro" id="IPR017927">
    <property type="entry name" value="FAD-bd_FR_type"/>
</dbReference>
<dbReference type="GO" id="GO:0006221">
    <property type="term" value="P:pyrimidine nucleotide biosynthetic process"/>
    <property type="evidence" value="ECO:0007669"/>
    <property type="project" value="InterPro"/>
</dbReference>
<dbReference type="Proteomes" id="UP000239724">
    <property type="component" value="Unassembled WGS sequence"/>
</dbReference>
<dbReference type="PANTHER" id="PTHR43513:SF1">
    <property type="entry name" value="ANAEROBIC SULFITE REDUCTASE SUBUNIT B"/>
    <property type="match status" value="1"/>
</dbReference>
<dbReference type="Gene3D" id="2.40.30.10">
    <property type="entry name" value="Translation factors"/>
    <property type="match status" value="1"/>
</dbReference>
<feature type="domain" description="FAD-binding FR-type" evidence="2">
    <location>
        <begin position="16"/>
        <end position="114"/>
    </location>
</feature>
<dbReference type="GO" id="GO:0016491">
    <property type="term" value="F:oxidoreductase activity"/>
    <property type="evidence" value="ECO:0007669"/>
    <property type="project" value="InterPro"/>
</dbReference>
<dbReference type="EMBL" id="NHRY01000250">
    <property type="protein sequence ID" value="PPQ28007.1"/>
    <property type="molecule type" value="Genomic_DNA"/>
</dbReference>
<dbReference type="SUPFAM" id="SSF52343">
    <property type="entry name" value="Ferredoxin reductase-like, C-terminal NADP-linked domain"/>
    <property type="match status" value="1"/>
</dbReference>
<comment type="cofactor">
    <cofactor evidence="1">
        <name>[2Fe-2S] cluster</name>
        <dbReference type="ChEBI" id="CHEBI:190135"/>
    </cofactor>
    <text evidence="1">Binds 1 [2Fe-2S] cluster per subunit.</text>
</comment>
<organism evidence="3 4">
    <name type="scientific">Rhodopila globiformis</name>
    <name type="common">Rhodopseudomonas globiformis</name>
    <dbReference type="NCBI Taxonomy" id="1071"/>
    <lineage>
        <taxon>Bacteria</taxon>
        <taxon>Pseudomonadati</taxon>
        <taxon>Pseudomonadota</taxon>
        <taxon>Alphaproteobacteria</taxon>
        <taxon>Acetobacterales</taxon>
        <taxon>Acetobacteraceae</taxon>
        <taxon>Rhodopila</taxon>
    </lineage>
</organism>
<gene>
    <name evidence="3" type="ORF">CCS01_25410</name>
</gene>
<proteinExistence type="predicted"/>
<feature type="binding site" evidence="1">
    <location>
        <position position="258"/>
    </location>
    <ligand>
        <name>[2Fe-2S] cluster</name>
        <dbReference type="ChEBI" id="CHEBI:190135"/>
    </ligand>
</feature>
<dbReference type="Gene3D" id="3.40.50.80">
    <property type="entry name" value="Nucleotide-binding domain of ferredoxin-NADP reductase (FNR) module"/>
    <property type="match status" value="1"/>
</dbReference>
<dbReference type="OrthoDB" id="9806195at2"/>
<keyword evidence="1" id="KW-0001">2Fe-2S</keyword>
<dbReference type="InterPro" id="IPR039261">
    <property type="entry name" value="FNR_nucleotide-bd"/>
</dbReference>
<evidence type="ECO:0000256" key="1">
    <source>
        <dbReference type="PIRSR" id="PIRSR006816-2"/>
    </source>
</evidence>
<keyword evidence="1" id="KW-0411">Iron-sulfur</keyword>
<protein>
    <submittedName>
        <fullName evidence="3">Ni/Fe hydrogenase subunit gamma</fullName>
    </submittedName>
</protein>
<dbReference type="InterPro" id="IPR017938">
    <property type="entry name" value="Riboflavin_synthase-like_b-brl"/>
</dbReference>
<dbReference type="RefSeq" id="WP_104521622.1">
    <property type="nucleotide sequence ID" value="NZ_NHRY01000250.1"/>
</dbReference>
<dbReference type="SUPFAM" id="SSF63380">
    <property type="entry name" value="Riboflavin synthase domain-like"/>
    <property type="match status" value="1"/>
</dbReference>
<reference evidence="3 4" key="1">
    <citation type="journal article" date="2018" name="Arch. Microbiol.">
        <title>New insights into the metabolic potential of the phototrophic purple bacterium Rhodopila globiformis DSM 161(T) from its draft genome sequence and evidence for a vanadium-dependent nitrogenase.</title>
        <authorList>
            <person name="Imhoff J.F."/>
            <person name="Rahn T."/>
            <person name="Kunzel S."/>
            <person name="Neulinger S.C."/>
        </authorList>
    </citation>
    <scope>NUCLEOTIDE SEQUENCE [LARGE SCALE GENOMIC DNA]</scope>
    <source>
        <strain evidence="3 4">DSM 161</strain>
    </source>
</reference>
<dbReference type="PROSITE" id="PS51384">
    <property type="entry name" value="FAD_FR"/>
    <property type="match status" value="1"/>
</dbReference>
<dbReference type="PIRSF" id="PIRSF006816">
    <property type="entry name" value="Cyc3_hyd_g"/>
    <property type="match status" value="1"/>
</dbReference>
<feature type="binding site" evidence="1">
    <location>
        <position position="255"/>
    </location>
    <ligand>
        <name>[2Fe-2S] cluster</name>
        <dbReference type="ChEBI" id="CHEBI:190135"/>
    </ligand>
</feature>
<evidence type="ECO:0000313" key="3">
    <source>
        <dbReference type="EMBL" id="PPQ28007.1"/>
    </source>
</evidence>
<dbReference type="GO" id="GO:0050660">
    <property type="term" value="F:flavin adenine dinucleotide binding"/>
    <property type="evidence" value="ECO:0007669"/>
    <property type="project" value="InterPro"/>
</dbReference>
<keyword evidence="4" id="KW-1185">Reference proteome</keyword>
<dbReference type="InterPro" id="IPR012165">
    <property type="entry name" value="Cyt_c3_hydrogenase_gsu"/>
</dbReference>
<accession>A0A2S6N052</accession>
<dbReference type="InterPro" id="IPR050353">
    <property type="entry name" value="PyrK_electron_transfer"/>
</dbReference>
<dbReference type="InterPro" id="IPR001433">
    <property type="entry name" value="OxRdtase_FAD/NAD-bd"/>
</dbReference>
<evidence type="ECO:0000313" key="4">
    <source>
        <dbReference type="Proteomes" id="UP000239724"/>
    </source>
</evidence>
<dbReference type="PANTHER" id="PTHR43513">
    <property type="entry name" value="DIHYDROOROTATE DEHYDROGENASE B (NAD(+)), ELECTRON TRANSFER SUBUNIT"/>
    <property type="match status" value="1"/>
</dbReference>
<dbReference type="Pfam" id="PF00175">
    <property type="entry name" value="NAD_binding_1"/>
    <property type="match status" value="1"/>
</dbReference>
<dbReference type="PRINTS" id="PR00410">
    <property type="entry name" value="PHEHYDRXLASE"/>
</dbReference>
<dbReference type="Pfam" id="PF10418">
    <property type="entry name" value="DHODB_Fe-S_bind"/>
    <property type="match status" value="1"/>
</dbReference>
<dbReference type="InterPro" id="IPR019480">
    <property type="entry name" value="Dihydroorotate_DH_Fe-S-bd"/>
</dbReference>